<dbReference type="GO" id="GO:0045335">
    <property type="term" value="C:phagocytic vesicle"/>
    <property type="evidence" value="ECO:0007669"/>
    <property type="project" value="TreeGrafter"/>
</dbReference>
<evidence type="ECO:0000256" key="4">
    <source>
        <dbReference type="ARBA" id="ARBA00023288"/>
    </source>
</evidence>
<dbReference type="PROSITE" id="PS51419">
    <property type="entry name" value="RAB"/>
    <property type="match status" value="1"/>
</dbReference>
<dbReference type="GO" id="GO:0005525">
    <property type="term" value="F:GTP binding"/>
    <property type="evidence" value="ECO:0007669"/>
    <property type="project" value="UniProtKB-UniRule"/>
</dbReference>
<comment type="caution">
    <text evidence="7">The sequence shown here is derived from an EMBL/GenBank/DDBJ whole genome shotgun (WGS) entry which is preliminary data.</text>
</comment>
<dbReference type="SMART" id="SM00175">
    <property type="entry name" value="RAB"/>
    <property type="match status" value="1"/>
</dbReference>
<evidence type="ECO:0000313" key="7">
    <source>
        <dbReference type="EMBL" id="RWS26171.1"/>
    </source>
</evidence>
<dbReference type="NCBIfam" id="TIGR00231">
    <property type="entry name" value="small_GTP"/>
    <property type="match status" value="1"/>
</dbReference>
<evidence type="ECO:0000256" key="6">
    <source>
        <dbReference type="RuleBase" id="RU367128"/>
    </source>
</evidence>
<keyword evidence="4 6" id="KW-0449">Lipoprotein</keyword>
<dbReference type="GO" id="GO:0016020">
    <property type="term" value="C:membrane"/>
    <property type="evidence" value="ECO:0007669"/>
    <property type="project" value="UniProtKB-SubCell"/>
</dbReference>
<proteinExistence type="inferred from homology"/>
<dbReference type="GO" id="GO:0005770">
    <property type="term" value="C:late endosome"/>
    <property type="evidence" value="ECO:0007669"/>
    <property type="project" value="TreeGrafter"/>
</dbReference>
<dbReference type="SUPFAM" id="SSF52540">
    <property type="entry name" value="P-loop containing nucleoside triphosphate hydrolases"/>
    <property type="match status" value="1"/>
</dbReference>
<dbReference type="Proteomes" id="UP000288716">
    <property type="component" value="Unassembled WGS sequence"/>
</dbReference>
<dbReference type="OrthoDB" id="245989at2759"/>
<dbReference type="PROSITE" id="PS51421">
    <property type="entry name" value="RAS"/>
    <property type="match status" value="1"/>
</dbReference>
<keyword evidence="6" id="KW-0472">Membrane</keyword>
<sequence>MFFIFICVLYEEMLQKTYAKLRKHVKEYFLKLLIVGEIATGKTSFINRYVHNHFSSKYRATTIFFSSPIFQIGLDFALKVLNWDKNTIVRLQLWDIAGQERFGTMTRVYYKDAVGAFIVFDVSRKQSFDQIIKWKSDLDAKVCLPDGNPLPSVLLANKCDLHEAADANAVNASSLDQFCEKHKFAGWFYTSAKDNVNVDESANFLIGKVLEKHTLFLDSWRMQSDVFSLENNDSYNPQQRLNNNTCNC</sequence>
<dbReference type="SMART" id="SM00176">
    <property type="entry name" value="RAN"/>
    <property type="match status" value="1"/>
</dbReference>
<dbReference type="PANTHER" id="PTHR47981">
    <property type="entry name" value="RAB FAMILY"/>
    <property type="match status" value="1"/>
</dbReference>
<evidence type="ECO:0000313" key="8">
    <source>
        <dbReference type="Proteomes" id="UP000288716"/>
    </source>
</evidence>
<protein>
    <recommendedName>
        <fullName evidence="6">Ras-related protein Rab</fullName>
    </recommendedName>
</protein>
<evidence type="ECO:0000256" key="5">
    <source>
        <dbReference type="ARBA" id="ARBA00023289"/>
    </source>
</evidence>
<gene>
    <name evidence="7" type="ORF">B4U80_00046</name>
</gene>
<dbReference type="InterPro" id="IPR005225">
    <property type="entry name" value="Small_GTP-bd"/>
</dbReference>
<dbReference type="AlphaFoldDB" id="A0A443SF80"/>
<keyword evidence="3 6" id="KW-0342">GTP-binding</keyword>
<dbReference type="GO" id="GO:0090385">
    <property type="term" value="P:phagosome-lysosome fusion"/>
    <property type="evidence" value="ECO:0007669"/>
    <property type="project" value="TreeGrafter"/>
</dbReference>
<dbReference type="InterPro" id="IPR030697">
    <property type="entry name" value="Rab29/Rab38/Rab32"/>
</dbReference>
<organism evidence="7 8">
    <name type="scientific">Leptotrombidium deliense</name>
    <dbReference type="NCBI Taxonomy" id="299467"/>
    <lineage>
        <taxon>Eukaryota</taxon>
        <taxon>Metazoa</taxon>
        <taxon>Ecdysozoa</taxon>
        <taxon>Arthropoda</taxon>
        <taxon>Chelicerata</taxon>
        <taxon>Arachnida</taxon>
        <taxon>Acari</taxon>
        <taxon>Acariformes</taxon>
        <taxon>Trombidiformes</taxon>
        <taxon>Prostigmata</taxon>
        <taxon>Anystina</taxon>
        <taxon>Parasitengona</taxon>
        <taxon>Trombiculoidea</taxon>
        <taxon>Trombiculidae</taxon>
        <taxon>Leptotrombidium</taxon>
    </lineage>
</organism>
<keyword evidence="8" id="KW-1185">Reference proteome</keyword>
<accession>A0A443SF80</accession>
<dbReference type="FunFam" id="3.40.50.300:FF:000222">
    <property type="entry name" value="RAB32, member RAS oncogene family"/>
    <property type="match status" value="1"/>
</dbReference>
<dbReference type="STRING" id="299467.A0A443SF80"/>
<comment type="function">
    <text evidence="6">The small GTPases Rab are key regulators in vesicle trafficking.</text>
</comment>
<dbReference type="InterPro" id="IPR001806">
    <property type="entry name" value="Small_GTPase"/>
</dbReference>
<dbReference type="EMBL" id="NCKV01002990">
    <property type="protein sequence ID" value="RWS26171.1"/>
    <property type="molecule type" value="Genomic_DNA"/>
</dbReference>
<comment type="subcellular location">
    <subcellularLocation>
        <location evidence="6">Membrane</location>
        <topology evidence="6">Lipid-anchor</topology>
    </subcellularLocation>
</comment>
<dbReference type="CDD" id="cd04107">
    <property type="entry name" value="Rab32_Rab38"/>
    <property type="match status" value="1"/>
</dbReference>
<name>A0A443SF80_9ACAR</name>
<keyword evidence="5 6" id="KW-0636">Prenylation</keyword>
<reference evidence="7 8" key="1">
    <citation type="journal article" date="2018" name="Gigascience">
        <title>Genomes of trombidid mites reveal novel predicted allergens and laterally-transferred genes associated with secondary metabolism.</title>
        <authorList>
            <person name="Dong X."/>
            <person name="Chaisiri K."/>
            <person name="Xia D."/>
            <person name="Armstrong S.D."/>
            <person name="Fang Y."/>
            <person name="Donnelly M.J."/>
            <person name="Kadowaki T."/>
            <person name="McGarry J.W."/>
            <person name="Darby A.C."/>
            <person name="Makepeace B.L."/>
        </authorList>
    </citation>
    <scope>NUCLEOTIDE SEQUENCE [LARGE SCALE GENOMIC DNA]</scope>
    <source>
        <strain evidence="7">UoL-UT</strain>
    </source>
</reference>
<dbReference type="GO" id="GO:0005802">
    <property type="term" value="C:trans-Golgi network"/>
    <property type="evidence" value="ECO:0007669"/>
    <property type="project" value="UniProtKB-UniRule"/>
</dbReference>
<dbReference type="InterPro" id="IPR027417">
    <property type="entry name" value="P-loop_NTPase"/>
</dbReference>
<dbReference type="Pfam" id="PF00071">
    <property type="entry name" value="Ras"/>
    <property type="match status" value="1"/>
</dbReference>
<dbReference type="PRINTS" id="PR00449">
    <property type="entry name" value="RASTRNSFRMNG"/>
</dbReference>
<dbReference type="GO" id="GO:0008333">
    <property type="term" value="P:endosome to lysosome transport"/>
    <property type="evidence" value="ECO:0007669"/>
    <property type="project" value="TreeGrafter"/>
</dbReference>
<evidence type="ECO:0000256" key="2">
    <source>
        <dbReference type="ARBA" id="ARBA00022741"/>
    </source>
</evidence>
<keyword evidence="2 6" id="KW-0547">Nucleotide-binding</keyword>
<dbReference type="GO" id="GO:0005764">
    <property type="term" value="C:lysosome"/>
    <property type="evidence" value="ECO:0007669"/>
    <property type="project" value="TreeGrafter"/>
</dbReference>
<dbReference type="SMART" id="SM00174">
    <property type="entry name" value="RHO"/>
    <property type="match status" value="1"/>
</dbReference>
<dbReference type="Gene3D" id="3.40.50.300">
    <property type="entry name" value="P-loop containing nucleotide triphosphate hydrolases"/>
    <property type="match status" value="1"/>
</dbReference>
<dbReference type="SMART" id="SM00173">
    <property type="entry name" value="RAS"/>
    <property type="match status" value="1"/>
</dbReference>
<dbReference type="PROSITE" id="PS51420">
    <property type="entry name" value="RHO"/>
    <property type="match status" value="1"/>
</dbReference>
<comment type="similarity">
    <text evidence="1 6">Belongs to the small GTPase superfamily. Rab family.</text>
</comment>
<evidence type="ECO:0000256" key="3">
    <source>
        <dbReference type="ARBA" id="ARBA00023134"/>
    </source>
</evidence>
<dbReference type="PANTHER" id="PTHR47981:SF41">
    <property type="entry name" value="RAS-RELATED PROTEIN RAB-32 ISOFORM X1"/>
    <property type="match status" value="1"/>
</dbReference>
<dbReference type="GO" id="GO:0003924">
    <property type="term" value="F:GTPase activity"/>
    <property type="evidence" value="ECO:0007669"/>
    <property type="project" value="UniProtKB-UniRule"/>
</dbReference>
<dbReference type="VEuPathDB" id="VectorBase:LDEU005869"/>
<evidence type="ECO:0000256" key="1">
    <source>
        <dbReference type="ARBA" id="ARBA00006270"/>
    </source>
</evidence>